<protein>
    <submittedName>
        <fullName evidence="2">ImmA/IrrE family metallo-endopeptidase</fullName>
    </submittedName>
</protein>
<dbReference type="RefSeq" id="WP_353531247.1">
    <property type="nucleotide sequence ID" value="NZ_JBBMEX010000012.1"/>
</dbReference>
<evidence type="ECO:0000313" key="3">
    <source>
        <dbReference type="Proteomes" id="UP001454489"/>
    </source>
</evidence>
<dbReference type="InterPro" id="IPR052345">
    <property type="entry name" value="Rad_response_metalloprotease"/>
</dbReference>
<dbReference type="PANTHER" id="PTHR43236">
    <property type="entry name" value="ANTITOXIN HIGA1"/>
    <property type="match status" value="1"/>
</dbReference>
<gene>
    <name evidence="2" type="ORF">WMO43_11175</name>
</gene>
<organism evidence="2 3">
    <name type="scientific">Maccoyibacter intestinihominis</name>
    <dbReference type="NCBI Taxonomy" id="3133499"/>
    <lineage>
        <taxon>Bacteria</taxon>
        <taxon>Bacillati</taxon>
        <taxon>Bacillota</taxon>
        <taxon>Clostridia</taxon>
        <taxon>Lachnospirales</taxon>
        <taxon>Lachnospiraceae</taxon>
        <taxon>Maccoyibacter</taxon>
    </lineage>
</organism>
<dbReference type="InterPro" id="IPR010359">
    <property type="entry name" value="IrrE_HExxH"/>
</dbReference>
<dbReference type="Pfam" id="PF06114">
    <property type="entry name" value="Peptidase_M78"/>
    <property type="match status" value="1"/>
</dbReference>
<keyword evidence="3" id="KW-1185">Reference proteome</keyword>
<evidence type="ECO:0000259" key="1">
    <source>
        <dbReference type="Pfam" id="PF06114"/>
    </source>
</evidence>
<dbReference type="Proteomes" id="UP001454489">
    <property type="component" value="Unassembled WGS sequence"/>
</dbReference>
<dbReference type="EMBL" id="JBBMEX010000012">
    <property type="protein sequence ID" value="MEQ2558424.1"/>
    <property type="molecule type" value="Genomic_DNA"/>
</dbReference>
<accession>A0ABV1HFE7</accession>
<dbReference type="PANTHER" id="PTHR43236:SF1">
    <property type="entry name" value="BLL7220 PROTEIN"/>
    <property type="match status" value="1"/>
</dbReference>
<reference evidence="2 3" key="1">
    <citation type="submission" date="2024-03" db="EMBL/GenBank/DDBJ databases">
        <title>Human intestinal bacterial collection.</title>
        <authorList>
            <person name="Pauvert C."/>
            <person name="Hitch T.C.A."/>
            <person name="Clavel T."/>
        </authorList>
    </citation>
    <scope>NUCLEOTIDE SEQUENCE [LARGE SCALE GENOMIC DNA]</scope>
    <source>
        <strain evidence="2 3">CLA-AA-H185</strain>
    </source>
</reference>
<proteinExistence type="predicted"/>
<evidence type="ECO:0000313" key="2">
    <source>
        <dbReference type="EMBL" id="MEQ2558424.1"/>
    </source>
</evidence>
<name>A0ABV1HFE7_9FIRM</name>
<comment type="caution">
    <text evidence="2">The sequence shown here is derived from an EMBL/GenBank/DDBJ whole genome shotgun (WGS) entry which is preliminary data.</text>
</comment>
<dbReference type="Gene3D" id="1.10.10.2910">
    <property type="match status" value="1"/>
</dbReference>
<sequence length="239" mass="27865">MNRFEAVRKFARRIADRFDLTPPIDVSNIFSEMDIQIVEEENQYGIEAYSQLNDNKVIINTEITYIPRRRFTLAHELGHICIPWHNGDVKCIAGEHYIQVSGKRLLDTQELEANIFASELLMPTSWVKEKIEEYLEQGFQILVRNITESAQTSTMACFFALENAMPSGNIFFVKKETDEYWRTFSSVNTCTISWNYLAEKNMEFLDVICEKKEECKISQYGVIYYQVLPCPTTKVITYT</sequence>
<feature type="domain" description="IrrE N-terminal-like" evidence="1">
    <location>
        <begin position="55"/>
        <end position="134"/>
    </location>
</feature>